<sequence>MPRHKYALDRMVRQSERRREPRRVVASLQYSAIRCDTLLYTGPMKTITQRELAARSKAVLDDVEAGETYHVTRNGVEIAEVRPLETRRRRFVPVEELQREWRNAPRVDHAAMRAEADAFFGDEDRVGEQDDPWGKPGG</sequence>
<dbReference type="SUPFAM" id="SSF143120">
    <property type="entry name" value="YefM-like"/>
    <property type="match status" value="1"/>
</dbReference>
<evidence type="ECO:0000256" key="2">
    <source>
        <dbReference type="SAM" id="MobiDB-lite"/>
    </source>
</evidence>
<evidence type="ECO:0000313" key="4">
    <source>
        <dbReference type="Proteomes" id="UP000299290"/>
    </source>
</evidence>
<name>A0A4D4KD26_9ACTN</name>
<comment type="similarity">
    <text evidence="1">Belongs to the phD/YefM antitoxin family.</text>
</comment>
<dbReference type="Proteomes" id="UP000299290">
    <property type="component" value="Unassembled WGS sequence"/>
</dbReference>
<evidence type="ECO:0000256" key="1">
    <source>
        <dbReference type="ARBA" id="ARBA00009981"/>
    </source>
</evidence>
<comment type="caution">
    <text evidence="3">The sequence shown here is derived from an EMBL/GenBank/DDBJ whole genome shotgun (WGS) entry which is preliminary data.</text>
</comment>
<keyword evidence="4" id="KW-1185">Reference proteome</keyword>
<evidence type="ECO:0000313" key="3">
    <source>
        <dbReference type="EMBL" id="GDY46855.1"/>
    </source>
</evidence>
<dbReference type="Gene3D" id="3.40.1620.10">
    <property type="entry name" value="YefM-like domain"/>
    <property type="match status" value="1"/>
</dbReference>
<reference evidence="3 4" key="1">
    <citation type="journal article" date="2020" name="Int. J. Syst. Evol. Microbiol.">
        <title>Reclassification of Streptomyces castelarensis and Streptomyces sporoclivatus as later heterotypic synonyms of Streptomyces antimycoticus.</title>
        <authorList>
            <person name="Komaki H."/>
            <person name="Tamura T."/>
        </authorList>
    </citation>
    <scope>NUCLEOTIDE SEQUENCE [LARGE SCALE GENOMIC DNA]</scope>
    <source>
        <strain evidence="3 4">NBRC 12839</strain>
    </source>
</reference>
<feature type="compositionally biased region" description="Basic and acidic residues" evidence="2">
    <location>
        <begin position="118"/>
        <end position="128"/>
    </location>
</feature>
<organism evidence="3 4">
    <name type="scientific">Streptomyces antimycoticus</name>
    <dbReference type="NCBI Taxonomy" id="68175"/>
    <lineage>
        <taxon>Bacteria</taxon>
        <taxon>Bacillati</taxon>
        <taxon>Actinomycetota</taxon>
        <taxon>Actinomycetes</taxon>
        <taxon>Kitasatosporales</taxon>
        <taxon>Streptomycetaceae</taxon>
        <taxon>Streptomyces</taxon>
        <taxon>Streptomyces violaceusniger group</taxon>
    </lineage>
</organism>
<feature type="region of interest" description="Disordered" evidence="2">
    <location>
        <begin position="118"/>
        <end position="138"/>
    </location>
</feature>
<dbReference type="AlphaFoldDB" id="A0A4D4KD26"/>
<gene>
    <name evidence="3" type="ORF">SANT12839_077370</name>
</gene>
<dbReference type="EMBL" id="BJHV01000001">
    <property type="protein sequence ID" value="GDY46855.1"/>
    <property type="molecule type" value="Genomic_DNA"/>
</dbReference>
<evidence type="ECO:0008006" key="5">
    <source>
        <dbReference type="Google" id="ProtNLM"/>
    </source>
</evidence>
<protein>
    <recommendedName>
        <fullName evidence="5">Antitoxin</fullName>
    </recommendedName>
</protein>
<proteinExistence type="inferred from homology"/>
<accession>A0A4D4KD26</accession>
<dbReference type="InterPro" id="IPR036165">
    <property type="entry name" value="YefM-like_sf"/>
</dbReference>